<dbReference type="RefSeq" id="WP_344620016.1">
    <property type="nucleotide sequence ID" value="NZ_BAAARV010000123.1"/>
</dbReference>
<dbReference type="GO" id="GO:0016740">
    <property type="term" value="F:transferase activity"/>
    <property type="evidence" value="ECO:0007669"/>
    <property type="project" value="UniProtKB-KW"/>
</dbReference>
<dbReference type="SUPFAM" id="SSF48576">
    <property type="entry name" value="Terpenoid synthases"/>
    <property type="match status" value="1"/>
</dbReference>
<sequence length="336" mass="35571">MTIAPVACLDQVSVLVEPRMRELIGRLDPRNQRVTAYHLGYCDADGAPTAAVGKGIRPALALLSARAAGQRPERGVDAAAAVELAHNFSLLHDDIMDQDTTRRHRPTAWVVFGTAAAILAGDALMIMAHDALAGDDRPGGAVAAQRLDADVHRLIAGQAADLEFERRDDVSLDECLAMTADKTAALMSCACALGALLCGAPAALTEGLSRFGTHLGMSFQLVDDQLGIWGEPARTGKPVGSDLRAGKKSVPIVHALASGTRAGDAFRALYASDGLPEAELMTARRLLEEAGSRDWVQREADRHLAHALDELAALELPGDVHGDLVDLARLVTGRKH</sequence>
<proteinExistence type="inferred from homology"/>
<accession>A0ABP5UYD2</accession>
<name>A0ABP5UYD2_9ACTN</name>
<dbReference type="PANTHER" id="PTHR12001">
    <property type="entry name" value="GERANYLGERANYL PYROPHOSPHATE SYNTHASE"/>
    <property type="match status" value="1"/>
</dbReference>
<keyword evidence="5" id="KW-1185">Reference proteome</keyword>
<evidence type="ECO:0000313" key="4">
    <source>
        <dbReference type="EMBL" id="GAA2390288.1"/>
    </source>
</evidence>
<dbReference type="CDD" id="cd00685">
    <property type="entry name" value="Trans_IPPS_HT"/>
    <property type="match status" value="1"/>
</dbReference>
<evidence type="ECO:0000256" key="3">
    <source>
        <dbReference type="RuleBase" id="RU004466"/>
    </source>
</evidence>
<organism evidence="4 5">
    <name type="scientific">Dactylosporangium salmoneum</name>
    <dbReference type="NCBI Taxonomy" id="53361"/>
    <lineage>
        <taxon>Bacteria</taxon>
        <taxon>Bacillati</taxon>
        <taxon>Actinomycetota</taxon>
        <taxon>Actinomycetes</taxon>
        <taxon>Micromonosporales</taxon>
        <taxon>Micromonosporaceae</taxon>
        <taxon>Dactylosporangium</taxon>
    </lineage>
</organism>
<protein>
    <submittedName>
        <fullName evidence="4">Family 2 encapsulin nanocompartment cargo protein polyprenyl transferase</fullName>
    </submittedName>
</protein>
<evidence type="ECO:0000256" key="2">
    <source>
        <dbReference type="ARBA" id="ARBA00022842"/>
    </source>
</evidence>
<dbReference type="Pfam" id="PF00348">
    <property type="entry name" value="polyprenyl_synt"/>
    <property type="match status" value="1"/>
</dbReference>
<evidence type="ECO:0000256" key="1">
    <source>
        <dbReference type="ARBA" id="ARBA00022723"/>
    </source>
</evidence>
<dbReference type="SFLD" id="SFLDS00005">
    <property type="entry name" value="Isoprenoid_Synthase_Type_I"/>
    <property type="match status" value="1"/>
</dbReference>
<dbReference type="SFLD" id="SFLDG01017">
    <property type="entry name" value="Polyprenyl_Transferase_Like"/>
    <property type="match status" value="1"/>
</dbReference>
<reference evidence="5" key="1">
    <citation type="journal article" date="2019" name="Int. J. Syst. Evol. Microbiol.">
        <title>The Global Catalogue of Microorganisms (GCM) 10K type strain sequencing project: providing services to taxonomists for standard genome sequencing and annotation.</title>
        <authorList>
            <consortium name="The Broad Institute Genomics Platform"/>
            <consortium name="The Broad Institute Genome Sequencing Center for Infectious Disease"/>
            <person name="Wu L."/>
            <person name="Ma J."/>
        </authorList>
    </citation>
    <scope>NUCLEOTIDE SEQUENCE [LARGE SCALE GENOMIC DNA]</scope>
    <source>
        <strain evidence="5">JCM 3272</strain>
    </source>
</reference>
<gene>
    <name evidence="4" type="ORF">GCM10010170_102250</name>
</gene>
<keyword evidence="2" id="KW-0460">Magnesium</keyword>
<evidence type="ECO:0000313" key="5">
    <source>
        <dbReference type="Proteomes" id="UP001501444"/>
    </source>
</evidence>
<dbReference type="EMBL" id="BAAARV010000123">
    <property type="protein sequence ID" value="GAA2390288.1"/>
    <property type="molecule type" value="Genomic_DNA"/>
</dbReference>
<dbReference type="PROSITE" id="PS00723">
    <property type="entry name" value="POLYPRENYL_SYNTHASE_1"/>
    <property type="match status" value="1"/>
</dbReference>
<dbReference type="InterPro" id="IPR000092">
    <property type="entry name" value="Polyprenyl_synt"/>
</dbReference>
<comment type="caution">
    <text evidence="4">The sequence shown here is derived from an EMBL/GenBank/DDBJ whole genome shotgun (WGS) entry which is preliminary data.</text>
</comment>
<dbReference type="Gene3D" id="1.10.600.10">
    <property type="entry name" value="Farnesyl Diphosphate Synthase"/>
    <property type="match status" value="1"/>
</dbReference>
<keyword evidence="1" id="KW-0479">Metal-binding</keyword>
<comment type="similarity">
    <text evidence="3">Belongs to the FPP/GGPP synthase family.</text>
</comment>
<dbReference type="InterPro" id="IPR033749">
    <property type="entry name" value="Polyprenyl_synt_CS"/>
</dbReference>
<keyword evidence="3 4" id="KW-0808">Transferase</keyword>
<dbReference type="PANTHER" id="PTHR12001:SF86">
    <property type="entry name" value="GERANYLGERANYL DIPHOSPHATE SYNTHASE"/>
    <property type="match status" value="1"/>
</dbReference>
<dbReference type="Proteomes" id="UP001501444">
    <property type="component" value="Unassembled WGS sequence"/>
</dbReference>
<dbReference type="InterPro" id="IPR008949">
    <property type="entry name" value="Isoprenoid_synthase_dom_sf"/>
</dbReference>